<reference evidence="2 3" key="1">
    <citation type="submission" date="2016-10" db="EMBL/GenBank/DDBJ databases">
        <authorList>
            <person name="de Groot N.N."/>
        </authorList>
    </citation>
    <scope>NUCLEOTIDE SEQUENCE [LARGE SCALE GENOMIC DNA]</scope>
    <source>
        <strain evidence="2 3">DSM 13305</strain>
    </source>
</reference>
<dbReference type="AlphaFoldDB" id="A0A1H8WK55"/>
<feature type="region of interest" description="Disordered" evidence="1">
    <location>
        <begin position="1"/>
        <end position="25"/>
    </location>
</feature>
<accession>A0A1H8WK55</accession>
<evidence type="ECO:0000256" key="1">
    <source>
        <dbReference type="SAM" id="MobiDB-lite"/>
    </source>
</evidence>
<keyword evidence="3" id="KW-1185">Reference proteome</keyword>
<dbReference type="OrthoDB" id="1683898at2"/>
<dbReference type="Proteomes" id="UP000198847">
    <property type="component" value="Unassembled WGS sequence"/>
</dbReference>
<proteinExistence type="predicted"/>
<dbReference type="Pfam" id="PF10055">
    <property type="entry name" value="DUF2292"/>
    <property type="match status" value="2"/>
</dbReference>
<dbReference type="STRING" id="112903.SAMN04490178_11637"/>
<protein>
    <submittedName>
        <fullName evidence="2">Uncharacterized small protein</fullName>
    </submittedName>
</protein>
<dbReference type="InterPro" id="IPR018743">
    <property type="entry name" value="DUF2292"/>
</dbReference>
<dbReference type="RefSeq" id="WP_091748271.1">
    <property type="nucleotide sequence ID" value="NZ_FODY01000016.1"/>
</dbReference>
<evidence type="ECO:0000313" key="2">
    <source>
        <dbReference type="EMBL" id="SEP27992.1"/>
    </source>
</evidence>
<sequence length="138" mass="15627">MSDHPTARKNITAEVRSARSPGKNTLGRQLQNQVLEIVNHFLFSAENGYLILTIQDGYVVKIEKTEKYIITNKSREAGYVKYGKPVSVHPLQAQIVTELQKIQYGQLVIRFANGKVEQIEKTEKRRVHEVEGVHGDGI</sequence>
<evidence type="ECO:0000313" key="3">
    <source>
        <dbReference type="Proteomes" id="UP000198847"/>
    </source>
</evidence>
<dbReference type="EMBL" id="FODY01000016">
    <property type="protein sequence ID" value="SEP27992.1"/>
    <property type="molecule type" value="Genomic_DNA"/>
</dbReference>
<gene>
    <name evidence="2" type="ORF">SAMN04490178_11637</name>
</gene>
<name>A0A1H8WK55_9FIRM</name>
<organism evidence="2 3">
    <name type="scientific">Propionispora vibrioides</name>
    <dbReference type="NCBI Taxonomy" id="112903"/>
    <lineage>
        <taxon>Bacteria</taxon>
        <taxon>Bacillati</taxon>
        <taxon>Bacillota</taxon>
        <taxon>Negativicutes</taxon>
        <taxon>Selenomonadales</taxon>
        <taxon>Sporomusaceae</taxon>
        <taxon>Propionispora</taxon>
    </lineage>
</organism>